<sequence length="57" mass="5853">MVATSGDRGCDLPLCGVTRALNDTPGTESQSAHEISVSIAAPPNGPTGEQDEQDKDI</sequence>
<dbReference type="AlphaFoldDB" id="A0A0R3UCU8"/>
<feature type="compositionally biased region" description="Polar residues" evidence="1">
    <location>
        <begin position="24"/>
        <end position="33"/>
    </location>
</feature>
<keyword evidence="3" id="KW-1185">Reference proteome</keyword>
<evidence type="ECO:0000256" key="1">
    <source>
        <dbReference type="SAM" id="MobiDB-lite"/>
    </source>
</evidence>
<feature type="region of interest" description="Disordered" evidence="1">
    <location>
        <begin position="19"/>
        <end position="57"/>
    </location>
</feature>
<accession>A0A0R3UCU8</accession>
<evidence type="ECO:0000313" key="2">
    <source>
        <dbReference type="EMBL" id="VDD78744.1"/>
    </source>
</evidence>
<dbReference type="Proteomes" id="UP000267029">
    <property type="component" value="Unassembled WGS sequence"/>
</dbReference>
<dbReference type="EMBL" id="UXSR01002204">
    <property type="protein sequence ID" value="VDD78744.1"/>
    <property type="molecule type" value="Genomic_DNA"/>
</dbReference>
<proteinExistence type="predicted"/>
<organism evidence="2 3">
    <name type="scientific">Mesocestoides corti</name>
    <name type="common">Flatworm</name>
    <dbReference type="NCBI Taxonomy" id="53468"/>
    <lineage>
        <taxon>Eukaryota</taxon>
        <taxon>Metazoa</taxon>
        <taxon>Spiralia</taxon>
        <taxon>Lophotrochozoa</taxon>
        <taxon>Platyhelminthes</taxon>
        <taxon>Cestoda</taxon>
        <taxon>Eucestoda</taxon>
        <taxon>Cyclophyllidea</taxon>
        <taxon>Mesocestoididae</taxon>
        <taxon>Mesocestoides</taxon>
    </lineage>
</organism>
<name>A0A0R3UCU8_MESCO</name>
<protein>
    <submittedName>
        <fullName evidence="2">Uncharacterized protein</fullName>
    </submittedName>
</protein>
<reference evidence="2 3" key="1">
    <citation type="submission" date="2018-10" db="EMBL/GenBank/DDBJ databases">
        <authorList>
            <consortium name="Pathogen Informatics"/>
        </authorList>
    </citation>
    <scope>NUCLEOTIDE SEQUENCE [LARGE SCALE GENOMIC DNA]</scope>
</reference>
<gene>
    <name evidence="2" type="ORF">MCOS_LOCUS4747</name>
</gene>
<evidence type="ECO:0000313" key="3">
    <source>
        <dbReference type="Proteomes" id="UP000267029"/>
    </source>
</evidence>